<keyword evidence="2" id="KW-1185">Reference proteome</keyword>
<accession>A0AAN9A8P2</accession>
<dbReference type="EMBL" id="JAXCGZ010007919">
    <property type="protein sequence ID" value="KAK7078264.1"/>
    <property type="molecule type" value="Genomic_DNA"/>
</dbReference>
<sequence>MILYIAAIAQEMSYNETSLTGRWLSVQMYGIYMGRVLPWLNAEYAHNIYASGYYLL</sequence>
<gene>
    <name evidence="1" type="ORF">SK128_016595</name>
</gene>
<comment type="caution">
    <text evidence="1">The sequence shown here is derived from an EMBL/GenBank/DDBJ whole genome shotgun (WGS) entry which is preliminary data.</text>
</comment>
<reference evidence="1 2" key="1">
    <citation type="submission" date="2023-11" db="EMBL/GenBank/DDBJ databases">
        <title>Halocaridina rubra genome assembly.</title>
        <authorList>
            <person name="Smith C."/>
        </authorList>
    </citation>
    <scope>NUCLEOTIDE SEQUENCE [LARGE SCALE GENOMIC DNA]</scope>
    <source>
        <strain evidence="1">EP-1</strain>
        <tissue evidence="1">Whole</tissue>
    </source>
</reference>
<dbReference type="Proteomes" id="UP001381693">
    <property type="component" value="Unassembled WGS sequence"/>
</dbReference>
<proteinExistence type="predicted"/>
<dbReference type="AlphaFoldDB" id="A0AAN9A8P2"/>
<name>A0AAN9A8P2_HALRR</name>
<organism evidence="1 2">
    <name type="scientific">Halocaridina rubra</name>
    <name type="common">Hawaiian red shrimp</name>
    <dbReference type="NCBI Taxonomy" id="373956"/>
    <lineage>
        <taxon>Eukaryota</taxon>
        <taxon>Metazoa</taxon>
        <taxon>Ecdysozoa</taxon>
        <taxon>Arthropoda</taxon>
        <taxon>Crustacea</taxon>
        <taxon>Multicrustacea</taxon>
        <taxon>Malacostraca</taxon>
        <taxon>Eumalacostraca</taxon>
        <taxon>Eucarida</taxon>
        <taxon>Decapoda</taxon>
        <taxon>Pleocyemata</taxon>
        <taxon>Caridea</taxon>
        <taxon>Atyoidea</taxon>
        <taxon>Atyidae</taxon>
        <taxon>Halocaridina</taxon>
    </lineage>
</organism>
<evidence type="ECO:0000313" key="2">
    <source>
        <dbReference type="Proteomes" id="UP001381693"/>
    </source>
</evidence>
<evidence type="ECO:0000313" key="1">
    <source>
        <dbReference type="EMBL" id="KAK7078264.1"/>
    </source>
</evidence>
<protein>
    <submittedName>
        <fullName evidence="1">Uncharacterized protein</fullName>
    </submittedName>
</protein>